<dbReference type="OrthoDB" id="278711at2"/>
<dbReference type="Proteomes" id="UP000176204">
    <property type="component" value="Chromosome I"/>
</dbReference>
<proteinExistence type="predicted"/>
<dbReference type="RefSeq" id="WP_067777739.1">
    <property type="nucleotide sequence ID" value="NZ_LIGX01000041.1"/>
</dbReference>
<reference evidence="2" key="1">
    <citation type="submission" date="2016-09" db="EMBL/GenBank/DDBJ databases">
        <authorList>
            <person name="Koehorst J."/>
        </authorList>
    </citation>
    <scope>NUCLEOTIDE SEQUENCE [LARGE SCALE GENOMIC DNA]</scope>
</reference>
<dbReference type="KEGG" id="agl:PYTT_1766"/>
<gene>
    <name evidence="1" type="ORF">PYTT_1766</name>
</gene>
<protein>
    <submittedName>
        <fullName evidence="1">Uncharacterized protein</fullName>
    </submittedName>
</protein>
<sequence length="225" mass="25315">MTPHLKETIRQRLEDLREKQDVCNSAFTIKLFEAIPDHGRPGIPSKYDISPTEGLQLDEQYALLHFYGKTAAEAVAMYAENEFFYQEDILFMGWNAFAYYIDTPHALLLQEKEAVRGTAIEEGDWHPASETASTLLMLISHHLEFAPAGLLDQPSAAVSQLLLHLADIVADCAEIVQLDPPGYNYGRKYLKYPAIRGLVSYAETVRADPHTAITPGEIMRLHRLS</sequence>
<keyword evidence="2" id="KW-1185">Reference proteome</keyword>
<organism evidence="1 2">
    <name type="scientific">Akkermansia glycaniphila</name>
    <dbReference type="NCBI Taxonomy" id="1679444"/>
    <lineage>
        <taxon>Bacteria</taxon>
        <taxon>Pseudomonadati</taxon>
        <taxon>Verrucomicrobiota</taxon>
        <taxon>Verrucomicrobiia</taxon>
        <taxon>Verrucomicrobiales</taxon>
        <taxon>Akkermansiaceae</taxon>
        <taxon>Akkermansia</taxon>
    </lineage>
</organism>
<evidence type="ECO:0000313" key="2">
    <source>
        <dbReference type="Proteomes" id="UP000176204"/>
    </source>
</evidence>
<dbReference type="EMBL" id="LT629973">
    <property type="protein sequence ID" value="SEH92485.1"/>
    <property type="molecule type" value="Genomic_DNA"/>
</dbReference>
<name>A0A1C7P8Q7_9BACT</name>
<dbReference type="AlphaFoldDB" id="A0A1C7P8Q7"/>
<evidence type="ECO:0000313" key="1">
    <source>
        <dbReference type="EMBL" id="SEH92485.1"/>
    </source>
</evidence>
<accession>A0A1C7P8Q7</accession>